<dbReference type="PANTHER" id="PTHR34301:SF8">
    <property type="entry name" value="ATPASE DOMAIN-CONTAINING PROTEIN"/>
    <property type="match status" value="1"/>
</dbReference>
<dbReference type="Pfam" id="PF13191">
    <property type="entry name" value="AAA_16"/>
    <property type="match status" value="1"/>
</dbReference>
<evidence type="ECO:0000313" key="2">
    <source>
        <dbReference type="Proteomes" id="UP000315888"/>
    </source>
</evidence>
<organism evidence="1 2">
    <name type="scientific">Acinetobacter baumannii</name>
    <dbReference type="NCBI Taxonomy" id="470"/>
    <lineage>
        <taxon>Bacteria</taxon>
        <taxon>Pseudomonadati</taxon>
        <taxon>Pseudomonadota</taxon>
        <taxon>Gammaproteobacteria</taxon>
        <taxon>Moraxellales</taxon>
        <taxon>Moraxellaceae</taxon>
        <taxon>Acinetobacter</taxon>
        <taxon>Acinetobacter calcoaceticus/baumannii complex</taxon>
    </lineage>
</organism>
<keyword evidence="1" id="KW-0547">Nucleotide-binding</keyword>
<gene>
    <name evidence="1" type="ORF">FJU42_19885</name>
</gene>
<dbReference type="AlphaFoldDB" id="A0A380UUV6"/>
<name>A0A380UUV6_ACIBA</name>
<accession>A0A380UUV6</accession>
<dbReference type="Gene3D" id="3.40.50.300">
    <property type="entry name" value="P-loop containing nucleotide triphosphate hydrolases"/>
    <property type="match status" value="1"/>
</dbReference>
<dbReference type="InterPro" id="IPR027417">
    <property type="entry name" value="P-loop_NTPase"/>
</dbReference>
<evidence type="ECO:0000313" key="1">
    <source>
        <dbReference type="EMBL" id="TPU59921.1"/>
    </source>
</evidence>
<dbReference type="EMBL" id="VHGY01000086">
    <property type="protein sequence ID" value="TPU59921.1"/>
    <property type="molecule type" value="Genomic_DNA"/>
</dbReference>
<dbReference type="RefSeq" id="WP_000985644.1">
    <property type="nucleotide sequence ID" value="NZ_BHFY01000096.1"/>
</dbReference>
<dbReference type="PANTHER" id="PTHR34301">
    <property type="entry name" value="DNA-BINDING PROTEIN-RELATED"/>
    <property type="match status" value="1"/>
</dbReference>
<dbReference type="Proteomes" id="UP000315888">
    <property type="component" value="Unassembled WGS sequence"/>
</dbReference>
<dbReference type="SMART" id="SM00382">
    <property type="entry name" value="AAA"/>
    <property type="match status" value="1"/>
</dbReference>
<reference evidence="1 2" key="1">
    <citation type="submission" date="2019-06" db="EMBL/GenBank/DDBJ databases">
        <title>A Diverse Panel of Clinical Acinetobacter baumannii for Research Use.</title>
        <authorList>
            <person name="Mcgann P."/>
            <person name="Snesrud E."/>
            <person name="Galac M.R."/>
        </authorList>
    </citation>
    <scope>NUCLEOTIDE SEQUENCE [LARGE SCALE GENOMIC DNA]</scope>
    <source>
        <strain evidence="1 2">MRSN14237</strain>
    </source>
</reference>
<proteinExistence type="predicted"/>
<protein>
    <submittedName>
        <fullName evidence="1">ATP-binding protein</fullName>
    </submittedName>
</protein>
<dbReference type="GO" id="GO:0005524">
    <property type="term" value="F:ATP binding"/>
    <property type="evidence" value="ECO:0007669"/>
    <property type="project" value="UniProtKB-KW"/>
</dbReference>
<dbReference type="InterPro" id="IPR003593">
    <property type="entry name" value="AAA+_ATPase"/>
</dbReference>
<comment type="caution">
    <text evidence="1">The sequence shown here is derived from an EMBL/GenBank/DDBJ whole genome shotgun (WGS) entry which is preliminary data.</text>
</comment>
<keyword evidence="1" id="KW-0067">ATP-binding</keyword>
<dbReference type="SUPFAM" id="SSF52540">
    <property type="entry name" value="P-loop containing nucleoside triphosphate hydrolases"/>
    <property type="match status" value="1"/>
</dbReference>
<dbReference type="InterPro" id="IPR041664">
    <property type="entry name" value="AAA_16"/>
</dbReference>
<sequence>MAIKNYDRKTFGKLLNEVVSPSRPVLSLEHLKGRENQLSRIQQALYATGRNVFIYGERGVGKSSLAATAANEWCGGHDCYIDISCAPDTTVLSMISTIATQAINKTVLKRKKVKNTFQIGFKWFTFKRESEIEYINFKNEIKCLSDGIEILKELSEFFDEPLLVVVDEVDRIKELEEVEKFADFLKQLGDKRVDVKFIFTGIADTLDEILGSHRSAIRQLETIELPKLSWDARWEIAIEAMKAFDISIDRSIYIRIALISDGYPFYVHLIIEKLLWLLYDKPTQITEVEWEDYHAAIDIAIDAIHTELSRPYEKAINQRSRDYEEVVWSTIVAEDNIGEYIKSMYDQYLGIMKQFKDSEVLDIKKFSLRVRNLLKEEYGPILKTGLKKGQFIYNEKMLRGYVRLRAEQKGVELVLEAKEISELKNKTQATAKSNKAYFPHPPRTRYKSF</sequence>